<gene>
    <name evidence="6" type="ORF">PbJCM13498_01000</name>
</gene>
<dbReference type="InterPro" id="IPR036390">
    <property type="entry name" value="WH_DNA-bd_sf"/>
</dbReference>
<dbReference type="SUPFAM" id="SSF51206">
    <property type="entry name" value="cAMP-binding domain-like"/>
    <property type="match status" value="1"/>
</dbReference>
<name>A0A5M4AUY1_9BACT</name>
<dbReference type="Gene3D" id="2.60.120.10">
    <property type="entry name" value="Jelly Rolls"/>
    <property type="match status" value="1"/>
</dbReference>
<organism evidence="6 7">
    <name type="scientific">Prolixibacter bellariivorans</name>
    <dbReference type="NCBI Taxonomy" id="314319"/>
    <lineage>
        <taxon>Bacteria</taxon>
        <taxon>Pseudomonadati</taxon>
        <taxon>Bacteroidota</taxon>
        <taxon>Bacteroidia</taxon>
        <taxon>Marinilabiliales</taxon>
        <taxon>Prolixibacteraceae</taxon>
        <taxon>Prolixibacter</taxon>
    </lineage>
</organism>
<dbReference type="InterPro" id="IPR000595">
    <property type="entry name" value="cNMP-bd_dom"/>
</dbReference>
<keyword evidence="7" id="KW-1185">Reference proteome</keyword>
<dbReference type="Proteomes" id="UP000391834">
    <property type="component" value="Unassembled WGS sequence"/>
</dbReference>
<keyword evidence="3" id="KW-0804">Transcription</keyword>
<keyword evidence="1" id="KW-0805">Transcription regulation</keyword>
<feature type="domain" description="HTH crp-type" evidence="5">
    <location>
        <begin position="148"/>
        <end position="215"/>
    </location>
</feature>
<dbReference type="Pfam" id="PF13545">
    <property type="entry name" value="HTH_Crp_2"/>
    <property type="match status" value="1"/>
</dbReference>
<dbReference type="PROSITE" id="PS51063">
    <property type="entry name" value="HTH_CRP_2"/>
    <property type="match status" value="1"/>
</dbReference>
<evidence type="ECO:0000259" key="4">
    <source>
        <dbReference type="PROSITE" id="PS50042"/>
    </source>
</evidence>
<dbReference type="Pfam" id="PF00027">
    <property type="entry name" value="cNMP_binding"/>
    <property type="match status" value="1"/>
</dbReference>
<dbReference type="GO" id="GO:0005829">
    <property type="term" value="C:cytosol"/>
    <property type="evidence" value="ECO:0007669"/>
    <property type="project" value="TreeGrafter"/>
</dbReference>
<dbReference type="EMBL" id="BLAX01000001">
    <property type="protein sequence ID" value="GET31237.1"/>
    <property type="molecule type" value="Genomic_DNA"/>
</dbReference>
<feature type="domain" description="Cyclic nucleotide-binding" evidence="4">
    <location>
        <begin position="33"/>
        <end position="79"/>
    </location>
</feature>
<evidence type="ECO:0000313" key="6">
    <source>
        <dbReference type="EMBL" id="GET31237.1"/>
    </source>
</evidence>
<dbReference type="GO" id="GO:0003677">
    <property type="term" value="F:DNA binding"/>
    <property type="evidence" value="ECO:0007669"/>
    <property type="project" value="UniProtKB-KW"/>
</dbReference>
<evidence type="ECO:0000256" key="1">
    <source>
        <dbReference type="ARBA" id="ARBA00023015"/>
    </source>
</evidence>
<dbReference type="InterPro" id="IPR050397">
    <property type="entry name" value="Env_Response_Regulators"/>
</dbReference>
<evidence type="ECO:0000256" key="2">
    <source>
        <dbReference type="ARBA" id="ARBA00023125"/>
    </source>
</evidence>
<dbReference type="InterPro" id="IPR014710">
    <property type="entry name" value="RmlC-like_jellyroll"/>
</dbReference>
<evidence type="ECO:0000313" key="7">
    <source>
        <dbReference type="Proteomes" id="UP000391834"/>
    </source>
</evidence>
<proteinExistence type="predicted"/>
<dbReference type="SUPFAM" id="SSF46785">
    <property type="entry name" value="Winged helix' DNA-binding domain"/>
    <property type="match status" value="1"/>
</dbReference>
<dbReference type="PANTHER" id="PTHR24567">
    <property type="entry name" value="CRP FAMILY TRANSCRIPTIONAL REGULATORY PROTEIN"/>
    <property type="match status" value="1"/>
</dbReference>
<reference evidence="6 7" key="1">
    <citation type="submission" date="2019-10" db="EMBL/GenBank/DDBJ databases">
        <title>Prolixibacter strains distinguished by the presence of nitrate reductase genes were adept at nitrate-dependent anaerobic corrosion of metallic iron and carbon steel.</title>
        <authorList>
            <person name="Iino T."/>
            <person name="Shono N."/>
            <person name="Ito K."/>
            <person name="Nakamura R."/>
            <person name="Sueoka K."/>
            <person name="Harayama S."/>
            <person name="Ohkuma M."/>
        </authorList>
    </citation>
    <scope>NUCLEOTIDE SEQUENCE [LARGE SCALE GENOMIC DNA]</scope>
    <source>
        <strain evidence="6 7">JCM 13498</strain>
    </source>
</reference>
<dbReference type="InterPro" id="IPR012318">
    <property type="entry name" value="HTH_CRP"/>
</dbReference>
<evidence type="ECO:0000259" key="5">
    <source>
        <dbReference type="PROSITE" id="PS51063"/>
    </source>
</evidence>
<sequence length="215" mass="25004">MMNVDLNLLEKRLPFFELSLRYAIAEKGILQELEEGEEIIREGQYIKSVPLVLEGLVRISRLDDQGRELLLYYLHPGEVCAMSLTCCMGHTQSNIRAVAEAPSLLIRIPNPLLDQWMNTYQSWKEYVMYAYRKRFDELLETIDSIAFMKMDERLEKFFADRFRSTGSTLYTGTHQDIAFSLNTSREVVSRLLKKLEKDGIITLSRNKIDYSGMVK</sequence>
<accession>A0A5M4AUY1</accession>
<dbReference type="Gene3D" id="1.10.10.10">
    <property type="entry name" value="Winged helix-like DNA-binding domain superfamily/Winged helix DNA-binding domain"/>
    <property type="match status" value="1"/>
</dbReference>
<dbReference type="AlphaFoldDB" id="A0A5M4AUY1"/>
<dbReference type="GO" id="GO:0003700">
    <property type="term" value="F:DNA-binding transcription factor activity"/>
    <property type="evidence" value="ECO:0007669"/>
    <property type="project" value="TreeGrafter"/>
</dbReference>
<dbReference type="PROSITE" id="PS50042">
    <property type="entry name" value="CNMP_BINDING_3"/>
    <property type="match status" value="1"/>
</dbReference>
<protein>
    <submittedName>
        <fullName evidence="6">Crp/Fnr family transcriptional regulator</fullName>
    </submittedName>
</protein>
<evidence type="ECO:0000256" key="3">
    <source>
        <dbReference type="ARBA" id="ARBA00023163"/>
    </source>
</evidence>
<dbReference type="SMART" id="SM00419">
    <property type="entry name" value="HTH_CRP"/>
    <property type="match status" value="1"/>
</dbReference>
<dbReference type="RefSeq" id="WP_199898611.1">
    <property type="nucleotide sequence ID" value="NZ_BLAX01000001.1"/>
</dbReference>
<comment type="caution">
    <text evidence="6">The sequence shown here is derived from an EMBL/GenBank/DDBJ whole genome shotgun (WGS) entry which is preliminary data.</text>
</comment>
<dbReference type="PANTHER" id="PTHR24567:SF26">
    <property type="entry name" value="REGULATORY PROTEIN YEIL"/>
    <property type="match status" value="1"/>
</dbReference>
<dbReference type="InterPro" id="IPR018490">
    <property type="entry name" value="cNMP-bd_dom_sf"/>
</dbReference>
<keyword evidence="2" id="KW-0238">DNA-binding</keyword>
<dbReference type="InterPro" id="IPR036388">
    <property type="entry name" value="WH-like_DNA-bd_sf"/>
</dbReference>